<feature type="non-terminal residue" evidence="1">
    <location>
        <position position="1"/>
    </location>
</feature>
<dbReference type="Proteomes" id="UP000681967">
    <property type="component" value="Unassembled WGS sequence"/>
</dbReference>
<reference evidence="1" key="1">
    <citation type="submission" date="2021-02" db="EMBL/GenBank/DDBJ databases">
        <authorList>
            <person name="Nowell W R."/>
        </authorList>
    </citation>
    <scope>NUCLEOTIDE SEQUENCE</scope>
</reference>
<comment type="caution">
    <text evidence="1">The sequence shown here is derived from an EMBL/GenBank/DDBJ whole genome shotgun (WGS) entry which is preliminary data.</text>
</comment>
<evidence type="ECO:0000313" key="1">
    <source>
        <dbReference type="EMBL" id="CAF4965552.1"/>
    </source>
</evidence>
<dbReference type="EMBL" id="CAJOBH010191588">
    <property type="protein sequence ID" value="CAF4965552.1"/>
    <property type="molecule type" value="Genomic_DNA"/>
</dbReference>
<accession>A0A8S3DGL4</accession>
<name>A0A8S3DGL4_9BILA</name>
<proteinExistence type="predicted"/>
<organism evidence="1 2">
    <name type="scientific">Rotaria magnacalcarata</name>
    <dbReference type="NCBI Taxonomy" id="392030"/>
    <lineage>
        <taxon>Eukaryota</taxon>
        <taxon>Metazoa</taxon>
        <taxon>Spiralia</taxon>
        <taxon>Gnathifera</taxon>
        <taxon>Rotifera</taxon>
        <taxon>Eurotatoria</taxon>
        <taxon>Bdelloidea</taxon>
        <taxon>Philodinida</taxon>
        <taxon>Philodinidae</taxon>
        <taxon>Rotaria</taxon>
    </lineage>
</organism>
<evidence type="ECO:0000313" key="2">
    <source>
        <dbReference type="Proteomes" id="UP000681967"/>
    </source>
</evidence>
<protein>
    <submittedName>
        <fullName evidence="1">Uncharacterized protein</fullName>
    </submittedName>
</protein>
<sequence length="429" mass="50953">QPQNYRCYYIHERTDILLIDELIDQAKITKHYSMDTEDDALTHKPATLQVEYIKQNLSSIIIIIEVQYLPSSTSPLFRKIQQLCSIIFTSQNYIYSWGLALQELKYLNKIATLAEWACGLDLMLGTYLPLDVVGRERTYRLHEEKKYRSILQEYAINDVFAVTKLAYKMNLIKFTTLPSTIQYEPISDDEDELQIQSELSINIEPQYEELIVHVTDELEENELLEQPNQQISIINSIKNFHNILEIDENYPANEHFELHYHNASSVPQNILNIERNNDMDLQSLPEIMKLHYSHEPDHLSMPQHQTQQLSSRTVAVHVIDEPQVSNLNHLGPTTETTSTLTLKQIRNRKINRRHRANRYRYEVIRHVYKHFNIRQIKRILKSMDIYYVNINMVRHTLFIGLKNQKLVDEVEKLLHDRLFTERHYHRLYR</sequence>
<dbReference type="AlphaFoldDB" id="A0A8S3DGL4"/>
<gene>
    <name evidence="1" type="ORF">BYL167_LOCUS54428</name>
</gene>